<comment type="subcellular location">
    <subcellularLocation>
        <location evidence="1">Membrane</location>
        <topology evidence="1">Multi-pass membrane protein</topology>
    </subcellularLocation>
</comment>
<evidence type="ECO:0000313" key="18">
    <source>
        <dbReference type="Proteomes" id="UP001142055"/>
    </source>
</evidence>
<dbReference type="SUPFAM" id="SSF103473">
    <property type="entry name" value="MFS general substrate transporter"/>
    <property type="match status" value="1"/>
</dbReference>
<dbReference type="InterPro" id="IPR002192">
    <property type="entry name" value="PPDK_AMP/ATP-bd"/>
</dbReference>
<evidence type="ECO:0000259" key="15">
    <source>
        <dbReference type="Pfam" id="PF00391"/>
    </source>
</evidence>
<evidence type="ECO:0000256" key="1">
    <source>
        <dbReference type="ARBA" id="ARBA00004141"/>
    </source>
</evidence>
<keyword evidence="11 13" id="KW-0739">Sodium transport</keyword>
<dbReference type="Pfam" id="PF00391">
    <property type="entry name" value="PEP-utilizers"/>
    <property type="match status" value="1"/>
</dbReference>
<comment type="similarity">
    <text evidence="2 13">Belongs to the amiloride-sensitive sodium channel (TC 1.A.6) family.</text>
</comment>
<accession>A0A9Q0RKD2</accession>
<sequence>MRILVFTGTDLSKIYNVSSTVINNFNVGFYGGFLFGSLANFLHQKFNRQLLLVWFVICIAIPMGILPHLGHITAAYCAITISGLGSGAWEAGNTIWLIEVWPSKTDVLFQVSQLSYNLGGIAAYVIASPFTWNDMVVDRYNRTLTIEDRKRSLAIPFSINGYLNRLFYMRLCLRLKTNCTSPFLSLEIFYFSYKILHIMDISKNEKDNISFESLHEHKRKIRWSIRIIIILISTIICIYQMYVVSILYFQYPTNVDIRLDRSNTIHLPSVTVCSELASTILIEDIIQISPNLRKIFAGKTRMEIKLLLSRAKIREQLLVELQSFSINLQHRLTVGSKNFFKECQLPISTNQNKNTIIEKDTFVSKSQIINCTQFSDIVETISYKYKCFSLFLNQTKQERMLDYEIPKDSVIYFKYLIWMVINRDYMFNGFVYIHPPSISHQYSNAKNVQHLDPNRHQMVILEFEREIIQLLPPPYETNCQDYRLNGYQCREHCIAACKVERYLQIDGWPGDIYAESNVSNHFSQIWLNSHSKFGHLEEGLNVRTLNSCSDKCVRQDDCERIQYDVRTVRIKERDYDDPDINKLFQIGILPPKEVQMVIKHVPKFAPIEFLIYVGGLANLYLGFSAISFGFQKINPHGRLDLHNIWNDEDQRHRGLYPFPQEYEYELPKKDQSEDLFLFASSTTEKTTFEMRIRRRPLPKLGNFEPLIDKVSVQLNIIDANGDVYSLNEEDVVEFNSTEYKGCGLAYESLQPNKIARIKFRGYLQRNDETKLVYVRIRFLCLFFSKTFDHQRQFDRKFLAKELSDRLIDFDSVENVLENCIEQFCQIKGTFQVESQEERELFFLGSIGRRFFQNTGTVPRKVIKICGFNKEGLGFQFGFVKTDDDLQFRFGFISRNGMCHMEEQTYEQNDEFIARDKENISDDQMVVTLDKDIAQMVELCGGKGASLARLKKLSKANNKWQVSNALIVTTVAHQLQLKELKDFTQKIVNLSKSAATRNETKKTCLEMVHWFEEQKLNPIIEEHLINKIEQEFGIEWNVKKFAVRSSATWEDSAEMSAAGLMNTYLGIEGKENLTKAIIKCWASQYGLVSVEYVRGYGQQLNKPMAVIIQEIIDCDAAGVAFTASPIDGDERFITINANFGLGESVVSAATDPDTFIVSVNIKHNSHKYKRSVNEIVERSIGKKTLVTRLNDSTSQSIDLSLGIRNDYIKGNECKQCISDEDLICLSNICLQIHQHYGNPRDIEWGVKSGNFFMFQSRPITNLDTNFTSYELMHEMDTPHMEEFEIYSPAHWGEIFPCATSWVGGFNFVNSSQMMRGQVQLGVIDKADYNPFKPGLGVICNHIMFNMKGSPFDFFMRDYPESDFSIAQVMGFFGRDLDDTDVLEGIRFMKENTKPPNWMVRTIFPIMLFLMPFITPRNVKKLQHRIFVKRSFEIVSRLKDVPLENMQKVVYELFQKSLTNIQVHAIASFSSTIRCLHLMRLLKNSTTNESDILHDYNLILSHCNDVESAEVPNLLREIASKIEDSNTFQELTDEDALLLLKTSNSKAAKLFAVFLERHGHRGFREFDPLYLTWEKNPIPCIQVIKSLLKSGSNLKAKNEKTNDQIISELKTPLNIWKKFWIKRFLLSWCRNGIRYRENSKSCLIKLHSHFRDAMWTLSEKMVEEGMLPEADLIFFLKIDETERLLNGEICPSLVMKARQRKRIYPQMDKLIFDEFIKGFRMAPRSPNQDKLPVSDYVNCLKGTAVTLGEIKARVCVAETIDQASNIQQGDILLTYSTDIGWSPYFPLLSGIVTEIGGTISHGAVIAREFGLPCLIAVQNVCRHFQTGDMAHVNCKTATISKIANVE</sequence>
<dbReference type="SUPFAM" id="SSF52009">
    <property type="entry name" value="Phosphohistidine domain"/>
    <property type="match status" value="1"/>
</dbReference>
<dbReference type="GO" id="GO:0016301">
    <property type="term" value="F:kinase activity"/>
    <property type="evidence" value="ECO:0007669"/>
    <property type="project" value="InterPro"/>
</dbReference>
<evidence type="ECO:0000256" key="3">
    <source>
        <dbReference type="ARBA" id="ARBA00007837"/>
    </source>
</evidence>
<dbReference type="GO" id="GO:0016020">
    <property type="term" value="C:membrane"/>
    <property type="evidence" value="ECO:0007669"/>
    <property type="project" value="UniProtKB-SubCell"/>
</dbReference>
<evidence type="ECO:0000256" key="7">
    <source>
        <dbReference type="ARBA" id="ARBA00022989"/>
    </source>
</evidence>
<keyword evidence="12 13" id="KW-0407">Ion channel</keyword>
<dbReference type="GO" id="GO:0005524">
    <property type="term" value="F:ATP binding"/>
    <property type="evidence" value="ECO:0007669"/>
    <property type="project" value="InterPro"/>
</dbReference>
<dbReference type="Gene3D" id="3.50.30.10">
    <property type="entry name" value="Phosphohistidine domain"/>
    <property type="match status" value="1"/>
</dbReference>
<keyword evidence="5 13" id="KW-0894">Sodium channel</keyword>
<reference evidence="17" key="1">
    <citation type="submission" date="2022-12" db="EMBL/GenBank/DDBJ databases">
        <title>Genome assemblies of Blomia tropicalis.</title>
        <authorList>
            <person name="Cui Y."/>
        </authorList>
    </citation>
    <scope>NUCLEOTIDE SEQUENCE</scope>
    <source>
        <tissue evidence="17">Adult mites</tissue>
    </source>
</reference>
<gene>
    <name evidence="17" type="ORF">RDWZM_008786</name>
</gene>
<evidence type="ECO:0000256" key="14">
    <source>
        <dbReference type="SAM" id="Phobius"/>
    </source>
</evidence>
<feature type="domain" description="Pyruvate phosphate dikinase AMP/ATP-binding" evidence="16">
    <location>
        <begin position="937"/>
        <end position="1264"/>
    </location>
</feature>
<dbReference type="SUPFAM" id="SSF56059">
    <property type="entry name" value="Glutathione synthetase ATP-binding domain-like"/>
    <property type="match status" value="1"/>
</dbReference>
<dbReference type="InterPro" id="IPR013815">
    <property type="entry name" value="ATP_grasp_subdomain_1"/>
</dbReference>
<keyword evidence="18" id="KW-1185">Reference proteome</keyword>
<dbReference type="Gene3D" id="3.30.470.20">
    <property type="entry name" value="ATP-grasp fold, B domain"/>
    <property type="match status" value="1"/>
</dbReference>
<dbReference type="EMBL" id="JAPWDV010000003">
    <property type="protein sequence ID" value="KAJ6217629.1"/>
    <property type="molecule type" value="Genomic_DNA"/>
</dbReference>
<dbReference type="PANTHER" id="PTHR43615">
    <property type="entry name" value="PHOSPHOENOLPYRUVATE SYNTHASE-RELATED"/>
    <property type="match status" value="1"/>
</dbReference>
<comment type="similarity">
    <text evidence="3">Belongs to the PEP-utilizing enzyme family.</text>
</comment>
<keyword evidence="8" id="KW-0915">Sodium</keyword>
<dbReference type="PANTHER" id="PTHR43615:SF1">
    <property type="entry name" value="PPDK_N DOMAIN-CONTAINING PROTEIN"/>
    <property type="match status" value="1"/>
</dbReference>
<dbReference type="InterPro" id="IPR051549">
    <property type="entry name" value="PEP_Utilizing_Enz"/>
</dbReference>
<dbReference type="InterPro" id="IPR036259">
    <property type="entry name" value="MFS_trans_sf"/>
</dbReference>
<keyword evidence="9 13" id="KW-0406">Ion transport</keyword>
<evidence type="ECO:0000256" key="8">
    <source>
        <dbReference type="ARBA" id="ARBA00023053"/>
    </source>
</evidence>
<evidence type="ECO:0000256" key="9">
    <source>
        <dbReference type="ARBA" id="ARBA00023065"/>
    </source>
</evidence>
<feature type="transmembrane region" description="Helical" evidence="14">
    <location>
        <begin position="20"/>
        <end position="42"/>
    </location>
</feature>
<evidence type="ECO:0008006" key="19">
    <source>
        <dbReference type="Google" id="ProtNLM"/>
    </source>
</evidence>
<evidence type="ECO:0000256" key="4">
    <source>
        <dbReference type="ARBA" id="ARBA00022448"/>
    </source>
</evidence>
<name>A0A9Q0RKD2_BLOTA</name>
<evidence type="ECO:0000256" key="10">
    <source>
        <dbReference type="ARBA" id="ARBA00023136"/>
    </source>
</evidence>
<protein>
    <recommendedName>
        <fullName evidence="19">Phosphoenolpyruvate synthase</fullName>
    </recommendedName>
</protein>
<evidence type="ECO:0000259" key="16">
    <source>
        <dbReference type="Pfam" id="PF01326"/>
    </source>
</evidence>
<evidence type="ECO:0000256" key="5">
    <source>
        <dbReference type="ARBA" id="ARBA00022461"/>
    </source>
</evidence>
<keyword evidence="4 13" id="KW-0813">Transport</keyword>
<dbReference type="InterPro" id="IPR036637">
    <property type="entry name" value="Phosphohistidine_dom_sf"/>
</dbReference>
<dbReference type="GO" id="GO:0005272">
    <property type="term" value="F:sodium channel activity"/>
    <property type="evidence" value="ECO:0007669"/>
    <property type="project" value="UniProtKB-KW"/>
</dbReference>
<evidence type="ECO:0000256" key="6">
    <source>
        <dbReference type="ARBA" id="ARBA00022692"/>
    </source>
</evidence>
<dbReference type="Proteomes" id="UP001142055">
    <property type="component" value="Chromosome 3"/>
</dbReference>
<feature type="transmembrane region" description="Helical" evidence="14">
    <location>
        <begin position="227"/>
        <end position="249"/>
    </location>
</feature>
<dbReference type="InterPro" id="IPR008279">
    <property type="entry name" value="PEP-util_enz_mobile_dom"/>
</dbReference>
<dbReference type="InterPro" id="IPR001873">
    <property type="entry name" value="ENaC"/>
</dbReference>
<evidence type="ECO:0000256" key="12">
    <source>
        <dbReference type="ARBA" id="ARBA00023303"/>
    </source>
</evidence>
<evidence type="ECO:0000256" key="11">
    <source>
        <dbReference type="ARBA" id="ARBA00023201"/>
    </source>
</evidence>
<comment type="caution">
    <text evidence="17">The sequence shown here is derived from an EMBL/GenBank/DDBJ whole genome shotgun (WGS) entry which is preliminary data.</text>
</comment>
<evidence type="ECO:0000256" key="2">
    <source>
        <dbReference type="ARBA" id="ARBA00007193"/>
    </source>
</evidence>
<dbReference type="Pfam" id="PF00858">
    <property type="entry name" value="ASC"/>
    <property type="match status" value="1"/>
</dbReference>
<proteinExistence type="inferred from homology"/>
<keyword evidence="10 14" id="KW-0472">Membrane</keyword>
<dbReference type="Gene3D" id="3.30.1490.20">
    <property type="entry name" value="ATP-grasp fold, A domain"/>
    <property type="match status" value="1"/>
</dbReference>
<keyword evidence="6 13" id="KW-0812">Transmembrane</keyword>
<dbReference type="Pfam" id="PF01326">
    <property type="entry name" value="PPDK_N"/>
    <property type="match status" value="1"/>
</dbReference>
<evidence type="ECO:0000256" key="13">
    <source>
        <dbReference type="RuleBase" id="RU000679"/>
    </source>
</evidence>
<evidence type="ECO:0000313" key="17">
    <source>
        <dbReference type="EMBL" id="KAJ6217629.1"/>
    </source>
</evidence>
<dbReference type="Gene3D" id="1.20.1250.20">
    <property type="entry name" value="MFS general substrate transporter like domains"/>
    <property type="match status" value="1"/>
</dbReference>
<organism evidence="17 18">
    <name type="scientific">Blomia tropicalis</name>
    <name type="common">Mite</name>
    <dbReference type="NCBI Taxonomy" id="40697"/>
    <lineage>
        <taxon>Eukaryota</taxon>
        <taxon>Metazoa</taxon>
        <taxon>Ecdysozoa</taxon>
        <taxon>Arthropoda</taxon>
        <taxon>Chelicerata</taxon>
        <taxon>Arachnida</taxon>
        <taxon>Acari</taxon>
        <taxon>Acariformes</taxon>
        <taxon>Sarcoptiformes</taxon>
        <taxon>Astigmata</taxon>
        <taxon>Glycyphagoidea</taxon>
        <taxon>Echimyopodidae</taxon>
        <taxon>Blomia</taxon>
    </lineage>
</organism>
<feature type="domain" description="PEP-utilising enzyme mobile" evidence="15">
    <location>
        <begin position="1764"/>
        <end position="1834"/>
    </location>
</feature>
<feature type="transmembrane region" description="Helical" evidence="14">
    <location>
        <begin position="49"/>
        <end position="66"/>
    </location>
</feature>
<keyword evidence="7 14" id="KW-1133">Transmembrane helix</keyword>